<comment type="similarity">
    <text evidence="2 7">Belongs to the MIP/aquaporin (TC 1.A.8) family.</text>
</comment>
<keyword evidence="6 8" id="KW-0472">Membrane</keyword>
<dbReference type="PANTHER" id="PTHR19139">
    <property type="entry name" value="AQUAPORIN TRANSPORTER"/>
    <property type="match status" value="1"/>
</dbReference>
<evidence type="ECO:0000313" key="9">
    <source>
        <dbReference type="EnsemblMetazoa" id="XP_031789555"/>
    </source>
</evidence>
<dbReference type="InterPro" id="IPR034294">
    <property type="entry name" value="Aquaporin_transptr"/>
</dbReference>
<reference evidence="9" key="1">
    <citation type="submission" date="2021-01" db="UniProtKB">
        <authorList>
            <consortium name="EnsemblMetazoa"/>
        </authorList>
    </citation>
    <scope>IDENTIFICATION</scope>
</reference>
<accession>A0A7M7TBK0</accession>
<sequence length="283" mass="29968">MSSSNSMPSKFRRIVKDVSFKGLAVAALAEMLGTATLLFLGCMGGIAGFTGSNPPHLQITLNFGLAVMIVIQCFGHISEAHVNPAMTVGAVVLGKKTIRVAAAYFVAQVIGSLLGFSLLKVITPQAISFTAANVSADTFCVTTPHKDLHVIQALLMEGVATAILMLIACAVWDSRNAKNTDSVAIKFGLGVTALATSVGPYTGCSMNPVRSLAPAVWNNNYTDHWIYWFGPLGGALLASLAYKAVFSPKEDDDDETTIPENIALNSIDSHKPEMRSLLSDCSD</sequence>
<dbReference type="AlphaFoldDB" id="A0A7M7TBK0"/>
<keyword evidence="5 8" id="KW-1133">Transmembrane helix</keyword>
<comment type="subcellular location">
    <subcellularLocation>
        <location evidence="1">Membrane</location>
        <topology evidence="1">Multi-pass membrane protein</topology>
    </subcellularLocation>
</comment>
<feature type="transmembrane region" description="Helical" evidence="8">
    <location>
        <begin position="225"/>
        <end position="242"/>
    </location>
</feature>
<evidence type="ECO:0000313" key="10">
    <source>
        <dbReference type="Proteomes" id="UP000002358"/>
    </source>
</evidence>
<dbReference type="EnsemblMetazoa" id="XM_031933695">
    <property type="protein sequence ID" value="XP_031789555"/>
    <property type="gene ID" value="LOC100116866"/>
</dbReference>
<dbReference type="PROSITE" id="PS00221">
    <property type="entry name" value="MIP"/>
    <property type="match status" value="1"/>
</dbReference>
<dbReference type="GO" id="GO:0015267">
    <property type="term" value="F:channel activity"/>
    <property type="evidence" value="ECO:0007669"/>
    <property type="project" value="InterPro"/>
</dbReference>
<dbReference type="Gene3D" id="1.20.1080.10">
    <property type="entry name" value="Glycerol uptake facilitator protein"/>
    <property type="match status" value="1"/>
</dbReference>
<feature type="transmembrane region" description="Helical" evidence="8">
    <location>
        <begin position="151"/>
        <end position="171"/>
    </location>
</feature>
<dbReference type="Proteomes" id="UP000002358">
    <property type="component" value="Chromosome 1"/>
</dbReference>
<dbReference type="CDD" id="cd00333">
    <property type="entry name" value="MIP"/>
    <property type="match status" value="1"/>
</dbReference>
<evidence type="ECO:0000256" key="1">
    <source>
        <dbReference type="ARBA" id="ARBA00004141"/>
    </source>
</evidence>
<evidence type="ECO:0000256" key="7">
    <source>
        <dbReference type="RuleBase" id="RU000477"/>
    </source>
</evidence>
<dbReference type="Pfam" id="PF00230">
    <property type="entry name" value="MIP"/>
    <property type="match status" value="1"/>
</dbReference>
<dbReference type="InParanoid" id="A0A7M7TBK0"/>
<feature type="transmembrane region" description="Helical" evidence="8">
    <location>
        <begin position="59"/>
        <end position="77"/>
    </location>
</feature>
<evidence type="ECO:0000256" key="5">
    <source>
        <dbReference type="ARBA" id="ARBA00022989"/>
    </source>
</evidence>
<dbReference type="GeneID" id="100116866"/>
<dbReference type="SUPFAM" id="SSF81338">
    <property type="entry name" value="Aquaporin-like"/>
    <property type="match status" value="1"/>
</dbReference>
<dbReference type="SMR" id="A0A7M7TBK0"/>
<protein>
    <submittedName>
        <fullName evidence="9">Uncharacterized protein</fullName>
    </submittedName>
</protein>
<keyword evidence="10" id="KW-1185">Reference proteome</keyword>
<organism evidence="9 10">
    <name type="scientific">Nasonia vitripennis</name>
    <name type="common">Parasitic wasp</name>
    <dbReference type="NCBI Taxonomy" id="7425"/>
    <lineage>
        <taxon>Eukaryota</taxon>
        <taxon>Metazoa</taxon>
        <taxon>Ecdysozoa</taxon>
        <taxon>Arthropoda</taxon>
        <taxon>Hexapoda</taxon>
        <taxon>Insecta</taxon>
        <taxon>Pterygota</taxon>
        <taxon>Neoptera</taxon>
        <taxon>Endopterygota</taxon>
        <taxon>Hymenoptera</taxon>
        <taxon>Apocrita</taxon>
        <taxon>Proctotrupomorpha</taxon>
        <taxon>Chalcidoidea</taxon>
        <taxon>Pteromalidae</taxon>
        <taxon>Pteromalinae</taxon>
        <taxon>Nasonia</taxon>
    </lineage>
</organism>
<feature type="transmembrane region" description="Helical" evidence="8">
    <location>
        <begin position="183"/>
        <end position="202"/>
    </location>
</feature>
<dbReference type="RefSeq" id="XP_031789555.1">
    <property type="nucleotide sequence ID" value="XM_031933695.2"/>
</dbReference>
<name>A0A7M7TBK0_NASVI</name>
<evidence type="ECO:0000256" key="6">
    <source>
        <dbReference type="ARBA" id="ARBA00023136"/>
    </source>
</evidence>
<keyword evidence="4 7" id="KW-0812">Transmembrane</keyword>
<evidence type="ECO:0000256" key="2">
    <source>
        <dbReference type="ARBA" id="ARBA00006175"/>
    </source>
</evidence>
<dbReference type="InterPro" id="IPR022357">
    <property type="entry name" value="MIP_CS"/>
</dbReference>
<feature type="transmembrane region" description="Helical" evidence="8">
    <location>
        <begin position="98"/>
        <end position="119"/>
    </location>
</feature>
<dbReference type="FunCoup" id="A0A7M7TBK0">
    <property type="interactions" value="80"/>
</dbReference>
<evidence type="ECO:0000256" key="4">
    <source>
        <dbReference type="ARBA" id="ARBA00022692"/>
    </source>
</evidence>
<evidence type="ECO:0000256" key="8">
    <source>
        <dbReference type="SAM" id="Phobius"/>
    </source>
</evidence>
<dbReference type="OrthoDB" id="3222at2759"/>
<dbReference type="PRINTS" id="PR00783">
    <property type="entry name" value="MINTRINSICP"/>
</dbReference>
<dbReference type="PANTHER" id="PTHR19139:SF270">
    <property type="entry name" value="ENTOMOGLYCEROPORIN 1-RELATED"/>
    <property type="match status" value="1"/>
</dbReference>
<keyword evidence="3 7" id="KW-0813">Transport</keyword>
<proteinExistence type="inferred from homology"/>
<dbReference type="InterPro" id="IPR023271">
    <property type="entry name" value="Aquaporin-like"/>
</dbReference>
<evidence type="ECO:0000256" key="3">
    <source>
        <dbReference type="ARBA" id="ARBA00022448"/>
    </source>
</evidence>
<dbReference type="InterPro" id="IPR000425">
    <property type="entry name" value="MIP"/>
</dbReference>
<dbReference type="GO" id="GO:0005886">
    <property type="term" value="C:plasma membrane"/>
    <property type="evidence" value="ECO:0007669"/>
    <property type="project" value="TreeGrafter"/>
</dbReference>
<feature type="transmembrane region" description="Helical" evidence="8">
    <location>
        <begin position="20"/>
        <end position="47"/>
    </location>
</feature>